<comment type="caution">
    <text evidence="2">The sequence shown here is derived from an EMBL/GenBank/DDBJ whole genome shotgun (WGS) entry which is preliminary data.</text>
</comment>
<sequence length="172" mass="18997">MSSTTNYILGVFDDEDEVLHAVSEVKSKGIKIDEVYTPFPIHGLDTAIGHERTRLPIAAFMFGTLGMICALSLISYTMVFDWPMIIGGKDFFALPNWIPVTFEGTVLFTAFGLVITFCISNNLFPGNNVEPLDLRITDDKFVMAINLDKNKLGQDEITKALKSSGAIEVNVK</sequence>
<keyword evidence="3" id="KW-1185">Reference proteome</keyword>
<keyword evidence="1" id="KW-1133">Transmembrane helix</keyword>
<dbReference type="PANTHER" id="PTHR40394:SF2">
    <property type="entry name" value="QUINOL:CYTOCHROME C OXIDOREDUCTASE MEMBRANE PROTEIN"/>
    <property type="match status" value="1"/>
</dbReference>
<evidence type="ECO:0000256" key="1">
    <source>
        <dbReference type="SAM" id="Phobius"/>
    </source>
</evidence>
<organism evidence="2 3">
    <name type="scientific">Sandaracinomonas limnophila</name>
    <dbReference type="NCBI Taxonomy" id="1862386"/>
    <lineage>
        <taxon>Bacteria</taxon>
        <taxon>Pseudomonadati</taxon>
        <taxon>Bacteroidota</taxon>
        <taxon>Cytophagia</taxon>
        <taxon>Cytophagales</taxon>
        <taxon>Flectobacillaceae</taxon>
        <taxon>Sandaracinomonas</taxon>
    </lineage>
</organism>
<evidence type="ECO:0000313" key="2">
    <source>
        <dbReference type="EMBL" id="RVU25914.1"/>
    </source>
</evidence>
<name>A0A437PUI1_9BACT</name>
<accession>A0A437PUI1</accession>
<dbReference type="InterPro" id="IPR021776">
    <property type="entry name" value="ActD"/>
</dbReference>
<keyword evidence="1" id="KW-0812">Transmembrane</keyword>
<dbReference type="Proteomes" id="UP000282832">
    <property type="component" value="Unassembled WGS sequence"/>
</dbReference>
<feature type="transmembrane region" description="Helical" evidence="1">
    <location>
        <begin position="97"/>
        <end position="119"/>
    </location>
</feature>
<evidence type="ECO:0000313" key="3">
    <source>
        <dbReference type="Proteomes" id="UP000282832"/>
    </source>
</evidence>
<dbReference type="EMBL" id="SACY01000002">
    <property type="protein sequence ID" value="RVU25914.1"/>
    <property type="molecule type" value="Genomic_DNA"/>
</dbReference>
<reference evidence="2 3" key="1">
    <citation type="submission" date="2019-01" db="EMBL/GenBank/DDBJ databases">
        <authorList>
            <person name="Chen W.-M."/>
        </authorList>
    </citation>
    <scope>NUCLEOTIDE SEQUENCE [LARGE SCALE GENOMIC DNA]</scope>
    <source>
        <strain evidence="2 3">FSY-15</strain>
    </source>
</reference>
<gene>
    <name evidence="2" type="ORF">EOJ36_05735</name>
</gene>
<feature type="transmembrane region" description="Helical" evidence="1">
    <location>
        <begin position="57"/>
        <end position="77"/>
    </location>
</feature>
<protein>
    <submittedName>
        <fullName evidence="2">DUF3341 domain-containing protein</fullName>
    </submittedName>
</protein>
<dbReference type="OrthoDB" id="9792475at2"/>
<dbReference type="AlphaFoldDB" id="A0A437PUI1"/>
<keyword evidence="1" id="KW-0472">Membrane</keyword>
<dbReference type="RefSeq" id="WP_127803244.1">
    <property type="nucleotide sequence ID" value="NZ_SACY01000002.1"/>
</dbReference>
<dbReference type="PANTHER" id="PTHR40394">
    <property type="entry name" value="LIPOPROTEIN-RELATED"/>
    <property type="match status" value="1"/>
</dbReference>
<dbReference type="Pfam" id="PF11821">
    <property type="entry name" value="ActD"/>
    <property type="match status" value="1"/>
</dbReference>
<proteinExistence type="predicted"/>